<reference evidence="1 2" key="1">
    <citation type="submission" date="2009-08" db="EMBL/GenBank/DDBJ databases">
        <authorList>
            <person name="Weinstock G."/>
            <person name="Sodergren E."/>
            <person name="Clifton S."/>
            <person name="Fulton L."/>
            <person name="Fulton B."/>
            <person name="Courtney L."/>
            <person name="Fronick C."/>
            <person name="Harrison M."/>
            <person name="Strong C."/>
            <person name="Farmer C."/>
            <person name="Delahaunty K."/>
            <person name="Markovic C."/>
            <person name="Hall O."/>
            <person name="Minx P."/>
            <person name="Tomlinson C."/>
            <person name="Mitreva M."/>
            <person name="Nelson J."/>
            <person name="Hou S."/>
            <person name="Wollam A."/>
            <person name="Pepin K.H."/>
            <person name="Johnson M."/>
            <person name="Bhonagiri V."/>
            <person name="Nash W.E."/>
            <person name="Warren W."/>
            <person name="Chinwalla A."/>
            <person name="Mardis E.R."/>
            <person name="Wilson R.K."/>
        </authorList>
    </citation>
    <scope>NUCLEOTIDE SEQUENCE [LARGE SCALE GENOMIC DNA]</scope>
    <source>
        <strain evidence="1 2">L1-82</strain>
    </source>
</reference>
<comment type="caution">
    <text evidence="1">The sequence shown here is derived from an EMBL/GenBank/DDBJ whole genome shotgun (WGS) entry which is preliminary data.</text>
</comment>
<evidence type="ECO:0000313" key="1">
    <source>
        <dbReference type="EMBL" id="EEV00617.1"/>
    </source>
</evidence>
<sequence>MIAVDTILYNVLLLFIHFSSDLSDDHSRNAATDLHQHMPAGASDN</sequence>
<dbReference type="AlphaFoldDB" id="C7GBX3"/>
<evidence type="ECO:0000313" key="2">
    <source>
        <dbReference type="Proteomes" id="UP000004828"/>
    </source>
</evidence>
<organism evidence="1 2">
    <name type="scientific">Roseburia intestinalis L1-82</name>
    <dbReference type="NCBI Taxonomy" id="536231"/>
    <lineage>
        <taxon>Bacteria</taxon>
        <taxon>Bacillati</taxon>
        <taxon>Bacillota</taxon>
        <taxon>Clostridia</taxon>
        <taxon>Lachnospirales</taxon>
        <taxon>Lachnospiraceae</taxon>
        <taxon>Roseburia</taxon>
    </lineage>
</organism>
<dbReference type="HOGENOM" id="CLU_3204763_0_0_9"/>
<name>C7GBX3_9FIRM</name>
<dbReference type="EMBL" id="ABYJ02000109">
    <property type="protein sequence ID" value="EEV00617.1"/>
    <property type="molecule type" value="Genomic_DNA"/>
</dbReference>
<dbReference type="Proteomes" id="UP000004828">
    <property type="component" value="Unassembled WGS sequence"/>
</dbReference>
<protein>
    <submittedName>
        <fullName evidence="1">Uncharacterized protein</fullName>
    </submittedName>
</protein>
<gene>
    <name evidence="1" type="ORF">ROSINTL182_07408</name>
</gene>
<proteinExistence type="predicted"/>
<accession>C7GBX3</accession>